<proteinExistence type="predicted"/>
<keyword evidence="2" id="KW-1133">Transmembrane helix</keyword>
<keyword evidence="2" id="KW-0812">Transmembrane</keyword>
<feature type="transmembrane region" description="Helical" evidence="2">
    <location>
        <begin position="113"/>
        <end position="135"/>
    </location>
</feature>
<evidence type="ECO:0000313" key="3">
    <source>
        <dbReference type="Proteomes" id="UP000515154"/>
    </source>
</evidence>
<accession>A0A7E6FDS6</accession>
<feature type="region of interest" description="Disordered" evidence="1">
    <location>
        <begin position="212"/>
        <end position="266"/>
    </location>
</feature>
<dbReference type="Proteomes" id="UP000515154">
    <property type="component" value="Linkage group LG15"/>
</dbReference>
<keyword evidence="2" id="KW-0472">Membrane</keyword>
<protein>
    <submittedName>
        <fullName evidence="4">Uncharacterized protein LOC115220017</fullName>
    </submittedName>
</protein>
<sequence length="337" mass="36771">MIALMPLNIIASFQVTGIHLFNKDIFHETDFNPATPSDREQDAAAEDGTEVNPTPENSRPPVAESSSDVVHPQRQQTDGVEPSTSGKVVSTAPEPNETEENIDSMWDVDAEVIIIWVTGVIVLITLLTMLICFLATRRKQDRAEDSPVRTRSRNEEAVNPGRGGIGISCTTGDSIGGVGGENPAYTSNSDELNGLFNIYHPRMVNSLPHIHSPVSNQGGQQWNSSSQTQAANLPDADGGFQQISLPPSHITEASPSYYPGPPPPSPPPLLLTRSNANVSARDYMRNEDYVLDPYFLASAPPPYTRYAEDYHPTSPADASCSLPVRSERSYRVAYDYF</sequence>
<dbReference type="AlphaFoldDB" id="A0A7E6FDS6"/>
<organism evidence="3 4">
    <name type="scientific">Octopus sinensis</name>
    <name type="common">East Asian common octopus</name>
    <dbReference type="NCBI Taxonomy" id="2607531"/>
    <lineage>
        <taxon>Eukaryota</taxon>
        <taxon>Metazoa</taxon>
        <taxon>Spiralia</taxon>
        <taxon>Lophotrochozoa</taxon>
        <taxon>Mollusca</taxon>
        <taxon>Cephalopoda</taxon>
        <taxon>Coleoidea</taxon>
        <taxon>Octopodiformes</taxon>
        <taxon>Octopoda</taxon>
        <taxon>Incirrata</taxon>
        <taxon>Octopodidae</taxon>
        <taxon>Octopus</taxon>
    </lineage>
</organism>
<keyword evidence="3" id="KW-1185">Reference proteome</keyword>
<evidence type="ECO:0000256" key="1">
    <source>
        <dbReference type="SAM" id="MobiDB-lite"/>
    </source>
</evidence>
<feature type="compositionally biased region" description="Basic and acidic residues" evidence="1">
    <location>
        <begin position="141"/>
        <end position="156"/>
    </location>
</feature>
<feature type="compositionally biased region" description="Polar residues" evidence="1">
    <location>
        <begin position="64"/>
        <end position="88"/>
    </location>
</feature>
<dbReference type="KEGG" id="osn:115220017"/>
<evidence type="ECO:0000256" key="2">
    <source>
        <dbReference type="SAM" id="Phobius"/>
    </source>
</evidence>
<reference evidence="4" key="1">
    <citation type="submission" date="2025-08" db="UniProtKB">
        <authorList>
            <consortium name="RefSeq"/>
        </authorList>
    </citation>
    <scope>IDENTIFICATION</scope>
</reference>
<feature type="region of interest" description="Disordered" evidence="1">
    <location>
        <begin position="31"/>
        <end position="102"/>
    </location>
</feature>
<name>A0A7E6FDS6_9MOLL</name>
<feature type="compositionally biased region" description="Low complexity" evidence="1">
    <location>
        <begin position="215"/>
        <end position="227"/>
    </location>
</feature>
<dbReference type="RefSeq" id="XP_036365703.1">
    <property type="nucleotide sequence ID" value="XM_036509810.1"/>
</dbReference>
<gene>
    <name evidence="4" type="primary">LOC115220017</name>
</gene>
<feature type="region of interest" description="Disordered" evidence="1">
    <location>
        <begin position="141"/>
        <end position="168"/>
    </location>
</feature>
<evidence type="ECO:0000313" key="4">
    <source>
        <dbReference type="RefSeq" id="XP_036365703.1"/>
    </source>
</evidence>